<dbReference type="GO" id="GO:0045503">
    <property type="term" value="F:dynein light chain binding"/>
    <property type="evidence" value="ECO:0007669"/>
    <property type="project" value="InterPro"/>
</dbReference>
<evidence type="ECO:0000313" key="3">
    <source>
        <dbReference type="WBParaSite" id="nRc.2.0.1.t25285-RA"/>
    </source>
</evidence>
<dbReference type="OMA" id="QVWDLMA"/>
<dbReference type="Proteomes" id="UP000887565">
    <property type="component" value="Unplaced"/>
</dbReference>
<organism evidence="2 3">
    <name type="scientific">Romanomermis culicivorax</name>
    <name type="common">Nematode worm</name>
    <dbReference type="NCBI Taxonomy" id="13658"/>
    <lineage>
        <taxon>Eukaryota</taxon>
        <taxon>Metazoa</taxon>
        <taxon>Ecdysozoa</taxon>
        <taxon>Nematoda</taxon>
        <taxon>Enoplea</taxon>
        <taxon>Dorylaimia</taxon>
        <taxon>Mermithida</taxon>
        <taxon>Mermithoidea</taxon>
        <taxon>Mermithidae</taxon>
        <taxon>Romanomermis</taxon>
    </lineage>
</organism>
<dbReference type="InterPro" id="IPR042505">
    <property type="entry name" value="DYNC2I1"/>
</dbReference>
<dbReference type="Gene3D" id="2.130.10.10">
    <property type="entry name" value="YVTN repeat-like/Quinoprotein amine dehydrogenase"/>
    <property type="match status" value="1"/>
</dbReference>
<dbReference type="SUPFAM" id="SSF50978">
    <property type="entry name" value="WD40 repeat-like"/>
    <property type="match status" value="1"/>
</dbReference>
<dbReference type="AlphaFoldDB" id="A0A915JFH5"/>
<accession>A0A915JFH5</accession>
<dbReference type="WBParaSite" id="nRc.2.0.1.t25285-RA">
    <property type="protein sequence ID" value="nRc.2.0.1.t25285-RA"/>
    <property type="gene ID" value="nRc.2.0.1.g25285"/>
</dbReference>
<keyword evidence="1" id="KW-0853">WD repeat</keyword>
<dbReference type="InterPro" id="IPR001680">
    <property type="entry name" value="WD40_rpt"/>
</dbReference>
<feature type="repeat" description="WD" evidence="1">
    <location>
        <begin position="169"/>
        <end position="191"/>
    </location>
</feature>
<dbReference type="PANTHER" id="PTHR16022">
    <property type="entry name" value="WD REPEAT DOMAIN 60"/>
    <property type="match status" value="1"/>
</dbReference>
<keyword evidence="2" id="KW-1185">Reference proteome</keyword>
<dbReference type="SMART" id="SM00320">
    <property type="entry name" value="WD40"/>
    <property type="match status" value="3"/>
</dbReference>
<dbReference type="InterPro" id="IPR036322">
    <property type="entry name" value="WD40_repeat_dom_sf"/>
</dbReference>
<name>A0A915JFH5_ROMCU</name>
<dbReference type="InterPro" id="IPR015943">
    <property type="entry name" value="WD40/YVTN_repeat-like_dom_sf"/>
</dbReference>
<protein>
    <submittedName>
        <fullName evidence="3">WD repeat-containing protein 34</fullName>
    </submittedName>
</protein>
<reference evidence="3" key="1">
    <citation type="submission" date="2022-11" db="UniProtKB">
        <authorList>
            <consortium name="WormBaseParasite"/>
        </authorList>
    </citation>
    <scope>IDENTIFICATION</scope>
</reference>
<dbReference type="GO" id="GO:0005929">
    <property type="term" value="C:cilium"/>
    <property type="evidence" value="ECO:0007669"/>
    <property type="project" value="GOC"/>
</dbReference>
<dbReference type="GO" id="GO:0005868">
    <property type="term" value="C:cytoplasmic dynein complex"/>
    <property type="evidence" value="ECO:0007669"/>
    <property type="project" value="InterPro"/>
</dbReference>
<dbReference type="PANTHER" id="PTHR16022:SF0">
    <property type="entry name" value="CYTOPLASMIC DYNEIN 2 INTERMEDIATE CHAIN 1"/>
    <property type="match status" value="1"/>
</dbReference>
<dbReference type="PROSITE" id="PS50082">
    <property type="entry name" value="WD_REPEATS_2"/>
    <property type="match status" value="1"/>
</dbReference>
<dbReference type="GO" id="GO:0042073">
    <property type="term" value="P:intraciliary transport"/>
    <property type="evidence" value="ECO:0007669"/>
    <property type="project" value="InterPro"/>
</dbReference>
<proteinExistence type="predicted"/>
<evidence type="ECO:0000313" key="2">
    <source>
        <dbReference type="Proteomes" id="UP000887565"/>
    </source>
</evidence>
<evidence type="ECO:0000256" key="1">
    <source>
        <dbReference type="PROSITE-ProRule" id="PRU00221"/>
    </source>
</evidence>
<sequence>VQQQTRDDNIDRHVQCDEIETEDVGCQAPSKDAGIDNVMFKDQEIRNSRRFCRFVGKAGKLILRLLKDEALDDVTSLANKSTRSFSDSFTSLSLSKLAQKYQTQLCIVPKDRSDFLVTCHYVTESLAADLVDHGLVCLWNFSDLTSPEKILICNARPSAASILAAQTELVAGCDDGSLILWDLNESDSSHELIPWQNRDISLRSPSFDSAYLRDEDATEKAETSAPVVDLKILGQNHGDIGNYSTSLFNYQIVALHQTGSLTVWTVLKGIRAVGRSSEMNNDLGLRLGSSIKLIRISVIQPPKVITYTMELDKIGMFATCLAQEPQNHQNFLVGTDNGYIFRVAKFRESKSAPTTYEAYYDAPSSVLCLSFCPFEPSYFLAGFSDGLIHIYKLSFPKPLGVFRFDGSDLSAVNNVHWSPTNPCSFYSLYANSFFASWDLKTSRMEPLAVDHMSGAIAFNVSREIAEETAYMTFVNTDGSVDIHRLKDQKKKNIAESCKRLIGIIERL</sequence>
<dbReference type="GO" id="GO:0045504">
    <property type="term" value="F:dynein heavy chain binding"/>
    <property type="evidence" value="ECO:0007669"/>
    <property type="project" value="InterPro"/>
</dbReference>